<feature type="compositionally biased region" description="Acidic residues" evidence="1">
    <location>
        <begin position="71"/>
        <end position="82"/>
    </location>
</feature>
<feature type="region of interest" description="Disordered" evidence="1">
    <location>
        <begin position="535"/>
        <end position="566"/>
    </location>
</feature>
<feature type="region of interest" description="Disordered" evidence="1">
    <location>
        <begin position="143"/>
        <end position="163"/>
    </location>
</feature>
<dbReference type="EMBL" id="LCUC01000087">
    <property type="protein sequence ID" value="KKY37416.1"/>
    <property type="molecule type" value="Genomic_DNA"/>
</dbReference>
<feature type="compositionally biased region" description="Low complexity" evidence="1">
    <location>
        <begin position="1232"/>
        <end position="1243"/>
    </location>
</feature>
<evidence type="ECO:0000313" key="2">
    <source>
        <dbReference type="EMBL" id="KKY37416.1"/>
    </source>
</evidence>
<feature type="region of interest" description="Disordered" evidence="1">
    <location>
        <begin position="421"/>
        <end position="440"/>
    </location>
</feature>
<feature type="region of interest" description="Disordered" evidence="1">
    <location>
        <begin position="1232"/>
        <end position="1259"/>
    </location>
</feature>
<name>A0A0G2FTV2_9PEZI</name>
<feature type="compositionally biased region" description="Polar residues" evidence="1">
    <location>
        <begin position="535"/>
        <end position="556"/>
    </location>
</feature>
<feature type="compositionally biased region" description="Basic and acidic residues" evidence="1">
    <location>
        <begin position="1097"/>
        <end position="1110"/>
    </location>
</feature>
<feature type="region of interest" description="Disordered" evidence="1">
    <location>
        <begin position="169"/>
        <end position="188"/>
    </location>
</feature>
<feature type="region of interest" description="Disordered" evidence="1">
    <location>
        <begin position="65"/>
        <end position="96"/>
    </location>
</feature>
<evidence type="ECO:0000313" key="3">
    <source>
        <dbReference type="Proteomes" id="UP000034680"/>
    </source>
</evidence>
<feature type="region of interest" description="Disordered" evidence="1">
    <location>
        <begin position="1038"/>
        <end position="1210"/>
    </location>
</feature>
<organism evidence="2 3">
    <name type="scientific">Diaporthe ampelina</name>
    <dbReference type="NCBI Taxonomy" id="1214573"/>
    <lineage>
        <taxon>Eukaryota</taxon>
        <taxon>Fungi</taxon>
        <taxon>Dikarya</taxon>
        <taxon>Ascomycota</taxon>
        <taxon>Pezizomycotina</taxon>
        <taxon>Sordariomycetes</taxon>
        <taxon>Sordariomycetidae</taxon>
        <taxon>Diaporthales</taxon>
        <taxon>Diaporthaceae</taxon>
        <taxon>Diaporthe</taxon>
    </lineage>
</organism>
<feature type="compositionally biased region" description="Basic residues" evidence="1">
    <location>
        <begin position="1113"/>
        <end position="1135"/>
    </location>
</feature>
<gene>
    <name evidence="2" type="ORF">UCDDA912_g02569</name>
</gene>
<feature type="compositionally biased region" description="Polar residues" evidence="1">
    <location>
        <begin position="946"/>
        <end position="973"/>
    </location>
</feature>
<dbReference type="STRING" id="1214573.A0A0G2FTV2"/>
<feature type="compositionally biased region" description="Polar residues" evidence="1">
    <location>
        <begin position="1183"/>
        <end position="1197"/>
    </location>
</feature>
<reference evidence="2 3" key="2">
    <citation type="submission" date="2015-05" db="EMBL/GenBank/DDBJ databases">
        <authorList>
            <person name="Morales-Cruz A."/>
            <person name="Amrine K.C."/>
            <person name="Cantu D."/>
        </authorList>
    </citation>
    <scope>NUCLEOTIDE SEQUENCE [LARGE SCALE GENOMIC DNA]</scope>
    <source>
        <strain evidence="2">DA912</strain>
    </source>
</reference>
<evidence type="ECO:0000256" key="1">
    <source>
        <dbReference type="SAM" id="MobiDB-lite"/>
    </source>
</evidence>
<keyword evidence="3" id="KW-1185">Reference proteome</keyword>
<dbReference type="OrthoDB" id="5242048at2759"/>
<reference evidence="2 3" key="1">
    <citation type="submission" date="2015-05" db="EMBL/GenBank/DDBJ databases">
        <title>Distinctive expansion of gene families associated with plant cell wall degradation and secondary metabolism in the genomes of grapevine trunk pathogens.</title>
        <authorList>
            <person name="Lawrence D.P."/>
            <person name="Travadon R."/>
            <person name="Rolshausen P.E."/>
            <person name="Baumgartner K."/>
        </authorList>
    </citation>
    <scope>NUCLEOTIDE SEQUENCE [LARGE SCALE GENOMIC DNA]</scope>
    <source>
        <strain evidence="2">DA912</strain>
    </source>
</reference>
<feature type="region of interest" description="Disordered" evidence="1">
    <location>
        <begin position="623"/>
        <end position="668"/>
    </location>
</feature>
<accession>A0A0G2FTV2</accession>
<feature type="region of interest" description="Disordered" evidence="1">
    <location>
        <begin position="219"/>
        <end position="285"/>
    </location>
</feature>
<dbReference type="Proteomes" id="UP000034680">
    <property type="component" value="Unassembled WGS sequence"/>
</dbReference>
<feature type="compositionally biased region" description="Basic and acidic residues" evidence="1">
    <location>
        <begin position="1199"/>
        <end position="1210"/>
    </location>
</feature>
<proteinExistence type="predicted"/>
<protein>
    <submittedName>
        <fullName evidence="2">Putative beta-glucan synthesis regulation protein</fullName>
    </submittedName>
</protein>
<feature type="compositionally biased region" description="Polar residues" evidence="1">
    <location>
        <begin position="623"/>
        <end position="642"/>
    </location>
</feature>
<feature type="region of interest" description="Disordered" evidence="1">
    <location>
        <begin position="901"/>
        <end position="1025"/>
    </location>
</feature>
<sequence>MSDHVSKKNQAEAGHIDTTGIKLKPVTAATKLILDGAKAAVAGADGNDKVLDSDREMDLTFYDANGNVETADPDGDISMDDDSAMHSVEHDDDASSSIDAAVSVDTSFTTASDDAADFDDDSIMQSIEQNDNASSSIEELFSSDTGMTNANDDLDEHNTAESDHEVSVVSSLPKLFNGDTRGHSVAPTKDSERWVSVENRAYYSEDDGGDYEYEKYAFRQKRLRPKNQAQRSKKRASSHPKGGKGARLKDGSMDGNEDDASGEADGEIEEWETDDDEPEPVDPNDEAAAWKKIEESSSKIVGLTRSAYQINHRLFLQRKLNQIEESKKVIRQQLSSIHIHTLRPVDIAWNYVVLYNEKIRKLWNHCNQNDPYEKDRVMRQIDDLDHKRQQRLAEANQLPDCPVRTWDFVGFVEPEYRKALPPLEPEPVEQPETSKQPEPVVTQAPFTDVASIDLVNGSSDPNVNFGVPETDLDRMGSFELDGQSHFDTAFEEVTYSQRNDTDLPGLDVFEDSLFFALSTDAASNQLDAAELAHLQQETQGSASSKQMSTTGENVNNDDGFLFGSGHKQLGPASVSFQVVGEPQNPENASHASLITQQPSLEEQATHDDDSLFGDDVEEISFETAPSPNQIGDEPQTSSNTGSDVHDASDFLNSGPIAQPDHSPEAQLDPESEALYAQEFEASFAHGLEAEPQTAEQPAPDNQAAQDAAPVEQVALAPPVFQTTSDQIEGAGGEGAPALFMPQNPIDDEQPVPDYRDYRLKLDHPPEHYHKIAREQLARFWPGNQQECSNMQLELFATGSEQFQQMELENYKNCYKAKVKYLVHFEDEYKELPSNKKVVTICNGHARFRCLLDKLPAQDASYNVPLDTVDLTGDDSTTADPLGVQEPALASPAEIVAADEAVSATAGGESDANGPATPEGQEAATREVPKIPTPPPVDEVTFAQGPVSLTNNTEPTTPVQSDADGNNGTWSSDWSGKAFADGGQPPKAPSNQEIGVMECSVTSDNSSRGTKAPKQAGNAPGSLSSVHTAHNALNHQLSQTSQAAGNVHAPPSVEPTERGNKRRRKNAGAAADRDVSQGQQHGAPEHQPAQYYGPSPHHNLDAKKWVEDHTQGGKGKRGQKRKAQAPKKTPPPRKARKAQEATPSAPPRSYCNIAPAPARNQGDANNVQMQSRSSTSMEHGGATGPSNTQMNGNSNQPPSWREKVANPNSKREWLSEQWGLVEEEESNLISNNSMQQGFQQPPQQRNLEPQSHELTGDEASNGEVQELREELKAIKKLIEFQRMPQSHMAMPRMMPSQPMPSNGVAPFSMSMQEGYRQASPSAGYPPTTNFPQNGYPATNFPQYGYPVANNFPQNGYPATNFPQNGYPPANNFPQNGYPPANNFPQNGYPPANNFPQSGYPAHMNFNPFQGTNGQGMYGGFDEGIGGAYMAQEGMPDFST</sequence>
<feature type="compositionally biased region" description="Polar residues" evidence="1">
    <location>
        <begin position="1161"/>
        <end position="1176"/>
    </location>
</feature>
<feature type="compositionally biased region" description="Acidic residues" evidence="1">
    <location>
        <begin position="255"/>
        <end position="285"/>
    </location>
</feature>
<feature type="compositionally biased region" description="Basic residues" evidence="1">
    <location>
        <begin position="219"/>
        <end position="246"/>
    </location>
</feature>
<comment type="caution">
    <text evidence="2">The sequence shown here is derived from an EMBL/GenBank/DDBJ whole genome shotgun (WGS) entry which is preliminary data.</text>
</comment>
<feature type="compositionally biased region" description="Polar residues" evidence="1">
    <location>
        <begin position="999"/>
        <end position="1008"/>
    </location>
</feature>